<protein>
    <submittedName>
        <fullName evidence="2">Formylglycine-generating enzyme family protein</fullName>
    </submittedName>
</protein>
<dbReference type="EMBL" id="WBJY01000001">
    <property type="protein sequence ID" value="KAB1650539.1"/>
    <property type="molecule type" value="Genomic_DNA"/>
</dbReference>
<organism evidence="2 3">
    <name type="scientific">Pseudoclavibacter endophyticus</name>
    <dbReference type="NCBI Taxonomy" id="1778590"/>
    <lineage>
        <taxon>Bacteria</taxon>
        <taxon>Bacillati</taxon>
        <taxon>Actinomycetota</taxon>
        <taxon>Actinomycetes</taxon>
        <taxon>Micrococcales</taxon>
        <taxon>Microbacteriaceae</taxon>
        <taxon>Pseudoclavibacter</taxon>
    </lineage>
</organism>
<dbReference type="InterPro" id="IPR016187">
    <property type="entry name" value="CTDL_fold"/>
</dbReference>
<reference evidence="2 3" key="1">
    <citation type="submission" date="2019-09" db="EMBL/GenBank/DDBJ databases">
        <title>Phylogeny of genus Pseudoclavibacter and closely related genus.</title>
        <authorList>
            <person name="Li Y."/>
        </authorList>
    </citation>
    <scope>NUCLEOTIDE SEQUENCE [LARGE SCALE GENOMIC DNA]</scope>
    <source>
        <strain evidence="2 3">EGI 60007</strain>
    </source>
</reference>
<name>A0A6H9WHU9_9MICO</name>
<dbReference type="GO" id="GO:0120147">
    <property type="term" value="F:formylglycine-generating oxidase activity"/>
    <property type="evidence" value="ECO:0007669"/>
    <property type="project" value="TreeGrafter"/>
</dbReference>
<comment type="caution">
    <text evidence="2">The sequence shown here is derived from an EMBL/GenBank/DDBJ whole genome shotgun (WGS) entry which is preliminary data.</text>
</comment>
<gene>
    <name evidence="2" type="ORF">F8O04_05985</name>
</gene>
<dbReference type="Proteomes" id="UP000431744">
    <property type="component" value="Unassembled WGS sequence"/>
</dbReference>
<dbReference type="PANTHER" id="PTHR23150">
    <property type="entry name" value="SULFATASE MODIFYING FACTOR 1, 2"/>
    <property type="match status" value="1"/>
</dbReference>
<dbReference type="PANTHER" id="PTHR23150:SF19">
    <property type="entry name" value="FORMYLGLYCINE-GENERATING ENZYME"/>
    <property type="match status" value="1"/>
</dbReference>
<dbReference type="Gene3D" id="3.90.1580.10">
    <property type="entry name" value="paralog of FGE (formylglycine-generating enzyme)"/>
    <property type="match status" value="1"/>
</dbReference>
<evidence type="ECO:0000313" key="2">
    <source>
        <dbReference type="EMBL" id="KAB1650539.1"/>
    </source>
</evidence>
<dbReference type="SUPFAM" id="SSF56436">
    <property type="entry name" value="C-type lectin-like"/>
    <property type="match status" value="1"/>
</dbReference>
<proteinExistence type="predicted"/>
<sequence length="238" mass="25903">MLRDSRRNTERRVVLQPFRIATTPVRAGEFVFDLENASSLENVEAPASGVRWLDAVAWCNAASEAEGIEPAYTFTDEAVRWNPAANGFRLPTEAEWVFASLGGGLGPRYGPLSEIAWSALDDVGAPQTVGRKAPNDYGLFDTLGNVWEWCWDRLDPARYGEYRLLKGGGWADPEWSCRVGVRRGNAPDAIVEDVGFRAARGAVADSAGADGGQGWSEAADRQRAAASHPLPLGWTPLR</sequence>
<evidence type="ECO:0000259" key="1">
    <source>
        <dbReference type="Pfam" id="PF03781"/>
    </source>
</evidence>
<dbReference type="Pfam" id="PF03781">
    <property type="entry name" value="FGE-sulfatase"/>
    <property type="match status" value="1"/>
</dbReference>
<evidence type="ECO:0000313" key="3">
    <source>
        <dbReference type="Proteomes" id="UP000431744"/>
    </source>
</evidence>
<dbReference type="OrthoDB" id="9768004at2"/>
<keyword evidence="3" id="KW-1185">Reference proteome</keyword>
<dbReference type="InterPro" id="IPR051043">
    <property type="entry name" value="Sulfatase_Mod_Factor_Kinase"/>
</dbReference>
<dbReference type="InterPro" id="IPR005532">
    <property type="entry name" value="SUMF_dom"/>
</dbReference>
<accession>A0A6H9WHU9</accession>
<feature type="domain" description="Sulfatase-modifying factor enzyme-like" evidence="1">
    <location>
        <begin position="42"/>
        <end position="200"/>
    </location>
</feature>
<dbReference type="AlphaFoldDB" id="A0A6H9WHU9"/>
<dbReference type="InterPro" id="IPR042095">
    <property type="entry name" value="SUMF_sf"/>
</dbReference>